<accession>A0A9P5SNS8</accession>
<dbReference type="InterPro" id="IPR036188">
    <property type="entry name" value="FAD/NAD-bd_sf"/>
</dbReference>
<dbReference type="InterPro" id="IPR050562">
    <property type="entry name" value="FAD_mOase_fung"/>
</dbReference>
<protein>
    <recommendedName>
        <fullName evidence="6">FAD-binding domain-containing protein</fullName>
    </recommendedName>
</protein>
<dbReference type="GO" id="GO:0071949">
    <property type="term" value="F:FAD binding"/>
    <property type="evidence" value="ECO:0007669"/>
    <property type="project" value="InterPro"/>
</dbReference>
<dbReference type="InterPro" id="IPR002938">
    <property type="entry name" value="FAD-bd"/>
</dbReference>
<proteinExistence type="inferred from homology"/>
<comment type="caution">
    <text evidence="7">The sequence shown here is derived from an EMBL/GenBank/DDBJ whole genome shotgun (WGS) entry which is preliminary data.</text>
</comment>
<keyword evidence="4" id="KW-0560">Oxidoreductase</keyword>
<sequence>MPFEADPIPDPSRRTKTQVPNPKPILEPPVVLIAGAGIGGLTAALICERANINYMVFERADKVKPLGSSLCLCPNIIPALEQLNLLEDLKKISLPGKMLDMFKENMKHIGAIDGTAYRDVTGYDSLFMARSDLYALLLSKIPSDKIHMGKKILSIQQNAEGVMVRCSDNTHHHGDILIGADGAYSAVRQSLYKQLDQQGLLPAEDKGDMPLAYLCMVGTTRPLDPEKYTVLKEAHCDFATVLGKGKPHSVTMTRFEAADVKDTRFNNSEWGPEANKSMIDEICKFPITHGGVLGDLIDATDSDLISKVYIEEKLYNTWNHGRTVLIGDGDVVGCGRLTPMTFHSSGAVGAMQDAVILMNCIYDIENVAHENIKAALADYKAQRFEHALFQVELGKTFAKIMFGQTWSERLMRKIVYNLPKWAQHKNHMKMAAYRPLITFLPPVPNTSNLKLLPQKPSKRYAKEQAANASNEVIAV</sequence>
<dbReference type="PANTHER" id="PTHR47356">
    <property type="entry name" value="FAD-DEPENDENT MONOOXYGENASE ASQG-RELATED"/>
    <property type="match status" value="1"/>
</dbReference>
<dbReference type="PRINTS" id="PR00420">
    <property type="entry name" value="RNGMNOXGNASE"/>
</dbReference>
<name>A0A9P5SNS8_9FUNG</name>
<evidence type="ECO:0000256" key="5">
    <source>
        <dbReference type="SAM" id="MobiDB-lite"/>
    </source>
</evidence>
<dbReference type="Proteomes" id="UP000696485">
    <property type="component" value="Unassembled WGS sequence"/>
</dbReference>
<dbReference type="AlphaFoldDB" id="A0A9P5SNS8"/>
<dbReference type="EMBL" id="JAAAUY010000138">
    <property type="protein sequence ID" value="KAF9334622.1"/>
    <property type="molecule type" value="Genomic_DNA"/>
</dbReference>
<evidence type="ECO:0000256" key="1">
    <source>
        <dbReference type="ARBA" id="ARBA00007992"/>
    </source>
</evidence>
<feature type="region of interest" description="Disordered" evidence="5">
    <location>
        <begin position="1"/>
        <end position="23"/>
    </location>
</feature>
<dbReference type="Gene3D" id="3.50.50.60">
    <property type="entry name" value="FAD/NAD(P)-binding domain"/>
    <property type="match status" value="1"/>
</dbReference>
<keyword evidence="3" id="KW-0274">FAD</keyword>
<dbReference type="GO" id="GO:0004497">
    <property type="term" value="F:monooxygenase activity"/>
    <property type="evidence" value="ECO:0007669"/>
    <property type="project" value="InterPro"/>
</dbReference>
<organism evidence="7 8">
    <name type="scientific">Podila minutissima</name>
    <dbReference type="NCBI Taxonomy" id="64525"/>
    <lineage>
        <taxon>Eukaryota</taxon>
        <taxon>Fungi</taxon>
        <taxon>Fungi incertae sedis</taxon>
        <taxon>Mucoromycota</taxon>
        <taxon>Mortierellomycotina</taxon>
        <taxon>Mortierellomycetes</taxon>
        <taxon>Mortierellales</taxon>
        <taxon>Mortierellaceae</taxon>
        <taxon>Podila</taxon>
    </lineage>
</organism>
<dbReference type="Pfam" id="PF01494">
    <property type="entry name" value="FAD_binding_3"/>
    <property type="match status" value="1"/>
</dbReference>
<evidence type="ECO:0000256" key="4">
    <source>
        <dbReference type="ARBA" id="ARBA00023002"/>
    </source>
</evidence>
<comment type="similarity">
    <text evidence="1">Belongs to the paxM FAD-dependent monooxygenase family.</text>
</comment>
<evidence type="ECO:0000256" key="2">
    <source>
        <dbReference type="ARBA" id="ARBA00022630"/>
    </source>
</evidence>
<gene>
    <name evidence="7" type="ORF">BG006_001805</name>
</gene>
<evidence type="ECO:0000259" key="6">
    <source>
        <dbReference type="Pfam" id="PF01494"/>
    </source>
</evidence>
<evidence type="ECO:0000313" key="8">
    <source>
        <dbReference type="Proteomes" id="UP000696485"/>
    </source>
</evidence>
<dbReference type="SUPFAM" id="SSF51905">
    <property type="entry name" value="FAD/NAD(P)-binding domain"/>
    <property type="match status" value="1"/>
</dbReference>
<keyword evidence="8" id="KW-1185">Reference proteome</keyword>
<keyword evidence="2" id="KW-0285">Flavoprotein</keyword>
<reference evidence="7" key="1">
    <citation type="journal article" date="2020" name="Fungal Divers.">
        <title>Resolving the Mortierellaceae phylogeny through synthesis of multi-gene phylogenetics and phylogenomics.</title>
        <authorList>
            <person name="Vandepol N."/>
            <person name="Liber J."/>
            <person name="Desiro A."/>
            <person name="Na H."/>
            <person name="Kennedy M."/>
            <person name="Barry K."/>
            <person name="Grigoriev I.V."/>
            <person name="Miller A.N."/>
            <person name="O'Donnell K."/>
            <person name="Stajich J.E."/>
            <person name="Bonito G."/>
        </authorList>
    </citation>
    <scope>NUCLEOTIDE SEQUENCE</scope>
    <source>
        <strain evidence="7">NVP1</strain>
    </source>
</reference>
<evidence type="ECO:0000256" key="3">
    <source>
        <dbReference type="ARBA" id="ARBA00022827"/>
    </source>
</evidence>
<dbReference type="PANTHER" id="PTHR47356:SF2">
    <property type="entry name" value="FAD-BINDING DOMAIN-CONTAINING PROTEIN-RELATED"/>
    <property type="match status" value="1"/>
</dbReference>
<feature type="domain" description="FAD-binding" evidence="6">
    <location>
        <begin position="31"/>
        <end position="361"/>
    </location>
</feature>
<evidence type="ECO:0000313" key="7">
    <source>
        <dbReference type="EMBL" id="KAF9334622.1"/>
    </source>
</evidence>